<dbReference type="InterPro" id="IPR013424">
    <property type="entry name" value="Ice-binding_C"/>
</dbReference>
<dbReference type="AlphaFoldDB" id="A0AAW9DKS9"/>
<dbReference type="NCBIfam" id="TIGR02595">
    <property type="entry name" value="PEP_CTERM"/>
    <property type="match status" value="1"/>
</dbReference>
<organism evidence="3 4">
    <name type="scientific">Acidiphilium acidophilum</name>
    <name type="common">Thiobacillus acidophilus</name>
    <dbReference type="NCBI Taxonomy" id="76588"/>
    <lineage>
        <taxon>Bacteria</taxon>
        <taxon>Pseudomonadati</taxon>
        <taxon>Pseudomonadota</taxon>
        <taxon>Alphaproteobacteria</taxon>
        <taxon>Acetobacterales</taxon>
        <taxon>Acidocellaceae</taxon>
        <taxon>Acidiphilium</taxon>
    </lineage>
</organism>
<dbReference type="Proteomes" id="UP001279553">
    <property type="component" value="Unassembled WGS sequence"/>
</dbReference>
<evidence type="ECO:0000313" key="3">
    <source>
        <dbReference type="EMBL" id="MDX5929560.1"/>
    </source>
</evidence>
<keyword evidence="4" id="KW-1185">Reference proteome</keyword>
<keyword evidence="1" id="KW-0732">Signal</keyword>
<dbReference type="RefSeq" id="WP_319612620.1">
    <property type="nucleotide sequence ID" value="NZ_JAWXYB010000008.1"/>
</dbReference>
<sequence>MLRKLLVASAALVLTTAAAQASLIDNGITYTLTEAATSNPLIDQFTLGISGINGSKDTEGGRYGVQSLAFTQPTNFSAATSPSGFTYQSGGLNANGCDGKGNFLCFSANTTPAGPALSADSMLSYTFGLTLSSGTFAGYVPDFKINWVGTKKHYNLVSLPLTPTAGGSVPVPEPGSLALLGTALVGLGLAVRRRHMG</sequence>
<proteinExistence type="predicted"/>
<comment type="caution">
    <text evidence="3">The sequence shown here is derived from an EMBL/GenBank/DDBJ whole genome shotgun (WGS) entry which is preliminary data.</text>
</comment>
<feature type="chain" id="PRO_5043723681" evidence="1">
    <location>
        <begin position="22"/>
        <end position="197"/>
    </location>
</feature>
<evidence type="ECO:0000256" key="1">
    <source>
        <dbReference type="SAM" id="SignalP"/>
    </source>
</evidence>
<dbReference type="EMBL" id="JAWXYB010000008">
    <property type="protein sequence ID" value="MDX5929560.1"/>
    <property type="molecule type" value="Genomic_DNA"/>
</dbReference>
<feature type="domain" description="Ice-binding protein C-terminal" evidence="2">
    <location>
        <begin position="170"/>
        <end position="194"/>
    </location>
</feature>
<accession>A0AAW9DKS9</accession>
<name>A0AAW9DKS9_ACIAO</name>
<feature type="signal peptide" evidence="1">
    <location>
        <begin position="1"/>
        <end position="21"/>
    </location>
</feature>
<dbReference type="Pfam" id="PF07589">
    <property type="entry name" value="PEP-CTERM"/>
    <property type="match status" value="1"/>
</dbReference>
<reference evidence="3 4" key="1">
    <citation type="submission" date="2023-11" db="EMBL/GenBank/DDBJ databases">
        <title>MicrobeMod: A computational toolkit for identifying prokaryotic methylation and restriction-modification with nanopore sequencing.</title>
        <authorList>
            <person name="Crits-Christoph A."/>
            <person name="Kang S.C."/>
            <person name="Lee H."/>
            <person name="Ostrov N."/>
        </authorList>
    </citation>
    <scope>NUCLEOTIDE SEQUENCE [LARGE SCALE GENOMIC DNA]</scope>
    <source>
        <strain evidence="3 4">DSMZ 700</strain>
    </source>
</reference>
<gene>
    <name evidence="3" type="ORF">SIL87_02105</name>
</gene>
<protein>
    <submittedName>
        <fullName evidence="3">PEP-CTERM sorting domain-containing protein</fullName>
    </submittedName>
</protein>
<evidence type="ECO:0000313" key="4">
    <source>
        <dbReference type="Proteomes" id="UP001279553"/>
    </source>
</evidence>
<evidence type="ECO:0000259" key="2">
    <source>
        <dbReference type="Pfam" id="PF07589"/>
    </source>
</evidence>